<dbReference type="EMBL" id="JAQNDO010000001">
    <property type="protein sequence ID" value="MDC0745518.1"/>
    <property type="molecule type" value="Genomic_DNA"/>
</dbReference>
<dbReference type="NCBIfam" id="TIGR00884">
    <property type="entry name" value="guaA_Cterm"/>
    <property type="match status" value="1"/>
</dbReference>
<keyword evidence="6 9" id="KW-0658">Purine biosynthesis</keyword>
<dbReference type="Pfam" id="PF00117">
    <property type="entry name" value="GATase"/>
    <property type="match status" value="1"/>
</dbReference>
<dbReference type="SUPFAM" id="SSF54810">
    <property type="entry name" value="GMP synthetase C-terminal dimerisation domain"/>
    <property type="match status" value="1"/>
</dbReference>
<evidence type="ECO:0000256" key="1">
    <source>
        <dbReference type="ARBA" id="ARBA00002332"/>
    </source>
</evidence>
<evidence type="ECO:0000256" key="3">
    <source>
        <dbReference type="ARBA" id="ARBA00022598"/>
    </source>
</evidence>
<comment type="pathway">
    <text evidence="2 9">Purine metabolism; GMP biosynthesis; GMP from XMP (L-Gln route): step 1/1.</text>
</comment>
<dbReference type="InterPro" id="IPR022955">
    <property type="entry name" value="GMP_synthase"/>
</dbReference>
<evidence type="ECO:0000256" key="7">
    <source>
        <dbReference type="ARBA" id="ARBA00022840"/>
    </source>
</evidence>
<comment type="caution">
    <text evidence="12">The sequence shown here is derived from an EMBL/GenBank/DDBJ whole genome shotgun (WGS) entry which is preliminary data.</text>
</comment>
<dbReference type="InterPro" id="IPR029062">
    <property type="entry name" value="Class_I_gatase-like"/>
</dbReference>
<dbReference type="Pfam" id="PF02540">
    <property type="entry name" value="NAD_synthase"/>
    <property type="match status" value="1"/>
</dbReference>
<comment type="catalytic activity">
    <reaction evidence="9">
        <text>XMP + L-glutamine + ATP + H2O = GMP + L-glutamate + AMP + diphosphate + 2 H(+)</text>
        <dbReference type="Rhea" id="RHEA:11680"/>
        <dbReference type="ChEBI" id="CHEBI:15377"/>
        <dbReference type="ChEBI" id="CHEBI:15378"/>
        <dbReference type="ChEBI" id="CHEBI:29985"/>
        <dbReference type="ChEBI" id="CHEBI:30616"/>
        <dbReference type="ChEBI" id="CHEBI:33019"/>
        <dbReference type="ChEBI" id="CHEBI:57464"/>
        <dbReference type="ChEBI" id="CHEBI:58115"/>
        <dbReference type="ChEBI" id="CHEBI:58359"/>
        <dbReference type="ChEBI" id="CHEBI:456215"/>
        <dbReference type="EC" id="6.3.5.2"/>
    </reaction>
</comment>
<dbReference type="PRINTS" id="PR00099">
    <property type="entry name" value="CPSGATASE"/>
</dbReference>
<keyword evidence="13" id="KW-1185">Reference proteome</keyword>
<dbReference type="InterPro" id="IPR014729">
    <property type="entry name" value="Rossmann-like_a/b/a_fold"/>
</dbReference>
<protein>
    <recommendedName>
        <fullName evidence="9">GMP synthase [glutamine-hydrolyzing]</fullName>
        <ecNumber evidence="9">6.3.5.2</ecNumber>
    </recommendedName>
    <alternativeName>
        <fullName evidence="9">GMP synthetase</fullName>
    </alternativeName>
    <alternativeName>
        <fullName evidence="9">Glutamine amidotransferase</fullName>
    </alternativeName>
</protein>
<keyword evidence="4 9" id="KW-0547">Nucleotide-binding</keyword>
<dbReference type="InterPro" id="IPR004739">
    <property type="entry name" value="GMP_synth_GATase"/>
</dbReference>
<dbReference type="PANTHER" id="PTHR11922:SF2">
    <property type="entry name" value="GMP SYNTHASE [GLUTAMINE-HYDROLYZING]"/>
    <property type="match status" value="1"/>
</dbReference>
<feature type="active site" evidence="9">
    <location>
        <position position="176"/>
    </location>
</feature>
<dbReference type="SUPFAM" id="SSF52317">
    <property type="entry name" value="Class I glutamine amidotransferase-like"/>
    <property type="match status" value="1"/>
</dbReference>
<evidence type="ECO:0000256" key="10">
    <source>
        <dbReference type="PROSITE-ProRule" id="PRU00886"/>
    </source>
</evidence>
<dbReference type="RefSeq" id="WP_271923121.1">
    <property type="nucleotide sequence ID" value="NZ_JAQNDO010000001.1"/>
</dbReference>
<dbReference type="NCBIfam" id="TIGR00888">
    <property type="entry name" value="guaA_Nterm"/>
    <property type="match status" value="1"/>
</dbReference>
<gene>
    <name evidence="9 12" type="primary">guaA</name>
    <name evidence="12" type="ORF">POL67_29565</name>
</gene>
<dbReference type="PRINTS" id="PR00097">
    <property type="entry name" value="ANTSNTHASEII"/>
</dbReference>
<feature type="domain" description="GMPS ATP-PPase" evidence="11">
    <location>
        <begin position="201"/>
        <end position="393"/>
    </location>
</feature>
<dbReference type="InterPro" id="IPR017926">
    <property type="entry name" value="GATASE"/>
</dbReference>
<dbReference type="PRINTS" id="PR00096">
    <property type="entry name" value="GATASE"/>
</dbReference>
<feature type="active site" description="Nucleophile" evidence="9">
    <location>
        <position position="85"/>
    </location>
</feature>
<organism evidence="12 13">
    <name type="scientific">Polyangium mundeleinium</name>
    <dbReference type="NCBI Taxonomy" id="2995306"/>
    <lineage>
        <taxon>Bacteria</taxon>
        <taxon>Pseudomonadati</taxon>
        <taxon>Myxococcota</taxon>
        <taxon>Polyangia</taxon>
        <taxon>Polyangiales</taxon>
        <taxon>Polyangiaceae</taxon>
        <taxon>Polyangium</taxon>
    </lineage>
</organism>
<dbReference type="Pfam" id="PF00958">
    <property type="entry name" value="GMP_synt_C"/>
    <property type="match status" value="1"/>
</dbReference>
<keyword evidence="3 9" id="KW-0436">Ligase</keyword>
<proteinExistence type="inferred from homology"/>
<feature type="active site" evidence="9">
    <location>
        <position position="174"/>
    </location>
</feature>
<dbReference type="InterPro" id="IPR022310">
    <property type="entry name" value="NAD/GMP_synthase"/>
</dbReference>
<comment type="function">
    <text evidence="1 9">Catalyzes the synthesis of GMP from XMP.</text>
</comment>
<dbReference type="PROSITE" id="PS51553">
    <property type="entry name" value="GMPS_ATP_PPASE"/>
    <property type="match status" value="1"/>
</dbReference>
<dbReference type="Gene3D" id="3.40.50.620">
    <property type="entry name" value="HUPs"/>
    <property type="match status" value="1"/>
</dbReference>
<reference evidence="12 13" key="1">
    <citation type="submission" date="2022-11" db="EMBL/GenBank/DDBJ databases">
        <title>Minimal conservation of predation-associated metabolite biosynthetic gene clusters underscores biosynthetic potential of Myxococcota including descriptions for ten novel species: Archangium lansinium sp. nov., Myxococcus landrumus sp. nov., Nannocystis bai.</title>
        <authorList>
            <person name="Ahearne A."/>
            <person name="Stevens C."/>
            <person name="Dowd S."/>
        </authorList>
    </citation>
    <scope>NUCLEOTIDE SEQUENCE [LARGE SCALE GENOMIC DNA]</scope>
    <source>
        <strain evidence="12 13">RJM3</strain>
    </source>
</reference>
<dbReference type="EC" id="6.3.5.2" evidence="9"/>
<evidence type="ECO:0000256" key="8">
    <source>
        <dbReference type="ARBA" id="ARBA00022962"/>
    </source>
</evidence>
<evidence type="ECO:0000256" key="6">
    <source>
        <dbReference type="ARBA" id="ARBA00022755"/>
    </source>
</evidence>
<evidence type="ECO:0000313" key="13">
    <source>
        <dbReference type="Proteomes" id="UP001221411"/>
    </source>
</evidence>
<evidence type="ECO:0000259" key="11">
    <source>
        <dbReference type="PROSITE" id="PS51553"/>
    </source>
</evidence>
<evidence type="ECO:0000256" key="9">
    <source>
        <dbReference type="HAMAP-Rule" id="MF_00344"/>
    </source>
</evidence>
<keyword evidence="7 9" id="KW-0067">ATP-binding</keyword>
<dbReference type="NCBIfam" id="NF000848">
    <property type="entry name" value="PRK00074.1"/>
    <property type="match status" value="1"/>
</dbReference>
<evidence type="ECO:0000256" key="2">
    <source>
        <dbReference type="ARBA" id="ARBA00005153"/>
    </source>
</evidence>
<dbReference type="InterPro" id="IPR025777">
    <property type="entry name" value="GMPS_ATP_PPase_dom"/>
</dbReference>
<keyword evidence="5 9" id="KW-0332">GMP biosynthesis</keyword>
<sequence>MLTGRRDLVLILDFGSQYTQLIARRIREASVYCEVYRYDLPIERIRELAPRGIILSGGPSSVYGEGAPHISAELFSVGIPILGICYGMQLLSHLLGGKVERGAEGEYGPALVRTTRAAGVFARFNDGDVLDVWMSHGDKVVELPPGFSTLGTTDTTPFAAIADDERRIYGLQFHPEVAHTRRGKDLLEAFLFDVCGLEPTWTPASFVEESVAVIRQKVGPDASAVCGLSGGVDSSVAAILCHRALGDRLVCIFVDNGLLRKGEAEQVVKMFGDHYHLRLVHVDARKRFLDALSGVTDPEQKRKTIGRVFIEVFEEEAKKIEDCRFLVQGTLYPDVIESVSAKGPSAVIKSHHNVGGLPERMKLGLVEPLRELFKDEVRAVGATMGIPHHLLWRHPFPGPGLAVRCLGPLTEERLQVLREADAIFEEEIREAGLYDKIWQSFCVLLPVRTVGVMGDERTYDEVIALRAVESKDGMTADWSRIPHEVLGRTSARIINEVRGVNRVVYDVSSKPPATIEWE</sequence>
<dbReference type="PROSITE" id="PS51273">
    <property type="entry name" value="GATASE_TYPE_1"/>
    <property type="match status" value="1"/>
</dbReference>
<dbReference type="Proteomes" id="UP001221411">
    <property type="component" value="Unassembled WGS sequence"/>
</dbReference>
<dbReference type="PANTHER" id="PTHR11922">
    <property type="entry name" value="GMP SYNTHASE-RELATED"/>
    <property type="match status" value="1"/>
</dbReference>
<dbReference type="HAMAP" id="MF_00344">
    <property type="entry name" value="GMP_synthase"/>
    <property type="match status" value="1"/>
</dbReference>
<dbReference type="SUPFAM" id="SSF52402">
    <property type="entry name" value="Adenine nucleotide alpha hydrolases-like"/>
    <property type="match status" value="1"/>
</dbReference>
<dbReference type="CDD" id="cd01997">
    <property type="entry name" value="GMP_synthase_C"/>
    <property type="match status" value="1"/>
</dbReference>
<accession>A0ABT5EWD9</accession>
<feature type="binding site" evidence="10">
    <location>
        <begin position="229"/>
        <end position="235"/>
    </location>
    <ligand>
        <name>ATP</name>
        <dbReference type="ChEBI" id="CHEBI:30616"/>
    </ligand>
</feature>
<evidence type="ECO:0000256" key="4">
    <source>
        <dbReference type="ARBA" id="ARBA00022741"/>
    </source>
</evidence>
<evidence type="ECO:0000256" key="5">
    <source>
        <dbReference type="ARBA" id="ARBA00022749"/>
    </source>
</evidence>
<dbReference type="GO" id="GO:0003922">
    <property type="term" value="F:GMP synthase (glutamine-hydrolyzing) activity"/>
    <property type="evidence" value="ECO:0007669"/>
    <property type="project" value="UniProtKB-EC"/>
</dbReference>
<keyword evidence="8 9" id="KW-0315">Glutamine amidotransferase</keyword>
<dbReference type="Gene3D" id="3.30.300.10">
    <property type="match status" value="1"/>
</dbReference>
<name>A0ABT5EWD9_9BACT</name>
<comment type="subunit">
    <text evidence="9">Homodimer.</text>
</comment>
<dbReference type="InterPro" id="IPR001674">
    <property type="entry name" value="GMP_synth_C"/>
</dbReference>
<evidence type="ECO:0000313" key="12">
    <source>
        <dbReference type="EMBL" id="MDC0745518.1"/>
    </source>
</evidence>
<dbReference type="CDD" id="cd01742">
    <property type="entry name" value="GATase1_GMP_Synthase"/>
    <property type="match status" value="1"/>
</dbReference>
<dbReference type="Gene3D" id="3.40.50.880">
    <property type="match status" value="1"/>
</dbReference>